<accession>A0A2J8TQM9</accession>
<dbReference type="SUPFAM" id="SSF50129">
    <property type="entry name" value="GroES-like"/>
    <property type="match status" value="1"/>
</dbReference>
<keyword evidence="1" id="KW-0479">Metal-binding</keyword>
<dbReference type="SMR" id="A0A2J8TQM9"/>
<dbReference type="GO" id="GO:0008270">
    <property type="term" value="F:zinc ion binding"/>
    <property type="evidence" value="ECO:0007669"/>
    <property type="project" value="TreeGrafter"/>
</dbReference>
<evidence type="ECO:0000256" key="2">
    <source>
        <dbReference type="ARBA" id="ARBA00022833"/>
    </source>
</evidence>
<dbReference type="GO" id="GO:0042573">
    <property type="term" value="P:retinoic acid metabolic process"/>
    <property type="evidence" value="ECO:0007669"/>
    <property type="project" value="TreeGrafter"/>
</dbReference>
<dbReference type="GO" id="GO:0042572">
    <property type="term" value="P:retinol metabolic process"/>
    <property type="evidence" value="ECO:0007669"/>
    <property type="project" value="TreeGrafter"/>
</dbReference>
<protein>
    <submittedName>
        <fullName evidence="3">ADH6 isoform 6</fullName>
    </submittedName>
</protein>
<dbReference type="GO" id="GO:0005829">
    <property type="term" value="C:cytosol"/>
    <property type="evidence" value="ECO:0007669"/>
    <property type="project" value="TreeGrafter"/>
</dbReference>
<dbReference type="InterPro" id="IPR011032">
    <property type="entry name" value="GroES-like_sf"/>
</dbReference>
<dbReference type="PANTHER" id="PTHR43880:SF20">
    <property type="entry name" value="ALCOHOL DEHYDROGENASE 6"/>
    <property type="match status" value="1"/>
</dbReference>
<dbReference type="PANTHER" id="PTHR43880">
    <property type="entry name" value="ALCOHOL DEHYDROGENASE"/>
    <property type="match status" value="1"/>
</dbReference>
<organism evidence="3">
    <name type="scientific">Pongo abelii</name>
    <name type="common">Sumatran orangutan</name>
    <name type="synonym">Pongo pygmaeus abelii</name>
    <dbReference type="NCBI Taxonomy" id="9601"/>
    <lineage>
        <taxon>Eukaryota</taxon>
        <taxon>Metazoa</taxon>
        <taxon>Chordata</taxon>
        <taxon>Craniata</taxon>
        <taxon>Vertebrata</taxon>
        <taxon>Euteleostomi</taxon>
        <taxon>Mammalia</taxon>
        <taxon>Eutheria</taxon>
        <taxon>Euarchontoglires</taxon>
        <taxon>Primates</taxon>
        <taxon>Haplorrhini</taxon>
        <taxon>Catarrhini</taxon>
        <taxon>Hominidae</taxon>
        <taxon>Pongo</taxon>
    </lineage>
</organism>
<dbReference type="EMBL" id="NDHI03003486">
    <property type="protein sequence ID" value="PNJ35324.1"/>
    <property type="molecule type" value="Genomic_DNA"/>
</dbReference>
<keyword evidence="2" id="KW-0862">Zinc</keyword>
<dbReference type="AlphaFoldDB" id="A0A2J8TQM9"/>
<sequence length="58" mass="6330">MSTTGQVIRCKAAILWKPGAPFSIEEVEVAPPKAKEVRIKVTKLSHSFCHSVENVPLA</sequence>
<dbReference type="Gene3D" id="3.90.180.10">
    <property type="entry name" value="Medium-chain alcohol dehydrogenases, catalytic domain"/>
    <property type="match status" value="1"/>
</dbReference>
<evidence type="ECO:0000256" key="1">
    <source>
        <dbReference type="ARBA" id="ARBA00022723"/>
    </source>
</evidence>
<name>A0A2J8TQM9_PONAB</name>
<evidence type="ECO:0000313" key="3">
    <source>
        <dbReference type="EMBL" id="PNJ35324.1"/>
    </source>
</evidence>
<reference evidence="3" key="1">
    <citation type="submission" date="2017-12" db="EMBL/GenBank/DDBJ databases">
        <title>High-resolution comparative analysis of great ape genomes.</title>
        <authorList>
            <person name="Pollen A."/>
            <person name="Hastie A."/>
            <person name="Hormozdiari F."/>
            <person name="Dougherty M."/>
            <person name="Liu R."/>
            <person name="Chaisson M."/>
            <person name="Hoppe E."/>
            <person name="Hill C."/>
            <person name="Pang A."/>
            <person name="Hillier L."/>
            <person name="Baker C."/>
            <person name="Armstrong J."/>
            <person name="Shendure J."/>
            <person name="Paten B."/>
            <person name="Wilson R."/>
            <person name="Chao H."/>
            <person name="Schneider V."/>
            <person name="Ventura M."/>
            <person name="Kronenberg Z."/>
            <person name="Murali S."/>
            <person name="Gordon D."/>
            <person name="Cantsilieris S."/>
            <person name="Munson K."/>
            <person name="Nelson B."/>
            <person name="Raja A."/>
            <person name="Underwood J."/>
            <person name="Diekhans M."/>
            <person name="Fiddes I."/>
            <person name="Haussler D."/>
            <person name="Eichler E."/>
        </authorList>
    </citation>
    <scope>NUCLEOTIDE SEQUENCE [LARGE SCALE GENOMIC DNA]</scope>
    <source>
        <strain evidence="3">Susie</strain>
    </source>
</reference>
<gene>
    <name evidence="3" type="ORF">CR201_G0033010</name>
</gene>
<proteinExistence type="predicted"/>
<comment type="caution">
    <text evidence="3">The sequence shown here is derived from an EMBL/GenBank/DDBJ whole genome shotgun (WGS) entry which is preliminary data.</text>
</comment>
<dbReference type="GO" id="GO:0004745">
    <property type="term" value="F:all-trans-retinol dehydrogenase (NAD+) activity"/>
    <property type="evidence" value="ECO:0007669"/>
    <property type="project" value="TreeGrafter"/>
</dbReference>